<dbReference type="EMBL" id="VUNQ01000001">
    <property type="protein sequence ID" value="MST99897.1"/>
    <property type="molecule type" value="Genomic_DNA"/>
</dbReference>
<evidence type="ECO:0000256" key="2">
    <source>
        <dbReference type="SAM" id="Phobius"/>
    </source>
</evidence>
<gene>
    <name evidence="3" type="primary">amaP</name>
    <name evidence="3" type="ORF">FYJ83_00265</name>
</gene>
<feature type="transmembrane region" description="Helical" evidence="2">
    <location>
        <begin position="7"/>
        <end position="30"/>
    </location>
</feature>
<dbReference type="RefSeq" id="WP_154437936.1">
    <property type="nucleotide sequence ID" value="NZ_JAHLPJ010000001.1"/>
</dbReference>
<keyword evidence="2" id="KW-0472">Membrane</keyword>
<comment type="caution">
    <text evidence="3">The sequence shown here is derived from an EMBL/GenBank/DDBJ whole genome shotgun (WGS) entry which is preliminary data.</text>
</comment>
<keyword evidence="4" id="KW-1185">Reference proteome</keyword>
<comment type="similarity">
    <text evidence="1">Belongs to the asp23 family.</text>
</comment>
<evidence type="ECO:0000313" key="4">
    <source>
        <dbReference type="Proteomes" id="UP000469523"/>
    </source>
</evidence>
<dbReference type="Pfam" id="PF03780">
    <property type="entry name" value="Asp23"/>
    <property type="match status" value="1"/>
</dbReference>
<proteinExistence type="inferred from homology"/>
<protein>
    <submittedName>
        <fullName evidence="3">Alkaline shock response membrane anchor protein AmaP</fullName>
    </submittedName>
</protein>
<keyword evidence="2" id="KW-1133">Transmembrane helix</keyword>
<name>A0A6N7XU96_9FIRM</name>
<dbReference type="InterPro" id="IPR005531">
    <property type="entry name" value="Asp23"/>
</dbReference>
<dbReference type="AlphaFoldDB" id="A0A6N7XU96"/>
<feature type="transmembrane region" description="Helical" evidence="2">
    <location>
        <begin position="50"/>
        <end position="68"/>
    </location>
</feature>
<keyword evidence="2" id="KW-0812">Transmembrane</keyword>
<evidence type="ECO:0000313" key="3">
    <source>
        <dbReference type="EMBL" id="MST99897.1"/>
    </source>
</evidence>
<dbReference type="Proteomes" id="UP000469523">
    <property type="component" value="Unassembled WGS sequence"/>
</dbReference>
<sequence>MKIIDRFIIALFSLFVLALSVFLIIIPFNINGFFSIQNMNYFILSMHRNYYYTLFGILLFIASIRIIFSGFSRKGVESKGGSYLITRNDLGEIMIYSATIVSLVETAVEKFSGVSNIKIDVELIEGQVGINLTGDVSPGVSIPEVTKELQSVVKGYIENATGAKVSEINVKTNNVSVPTRAIR</sequence>
<organism evidence="3 4">
    <name type="scientific">Tissierella pigra</name>
    <dbReference type="NCBI Taxonomy" id="2607614"/>
    <lineage>
        <taxon>Bacteria</taxon>
        <taxon>Bacillati</taxon>
        <taxon>Bacillota</taxon>
        <taxon>Tissierellia</taxon>
        <taxon>Tissierellales</taxon>
        <taxon>Tissierellaceae</taxon>
        <taxon>Tissierella</taxon>
    </lineage>
</organism>
<dbReference type="NCBIfam" id="NF033218">
    <property type="entry name" value="anchor_AmaP"/>
    <property type="match status" value="1"/>
</dbReference>
<accession>A0A6N7XU96</accession>
<evidence type="ECO:0000256" key="1">
    <source>
        <dbReference type="ARBA" id="ARBA00005721"/>
    </source>
</evidence>
<reference evidence="3 4" key="1">
    <citation type="submission" date="2019-09" db="EMBL/GenBank/DDBJ databases">
        <title>In-depth cultivation of the pig gut microbiome towards novel bacterial diversity and tailored functional studies.</title>
        <authorList>
            <person name="Wylensek D."/>
            <person name="Hitch T.C.A."/>
            <person name="Clavel T."/>
        </authorList>
    </citation>
    <scope>NUCLEOTIDE SEQUENCE [LARGE SCALE GENOMIC DNA]</scope>
    <source>
        <strain evidence="3 4">WCA3-693-APC-4?</strain>
    </source>
</reference>